<sequence length="112" mass="12545">MTLGQQRHMSGMSAAQSHIQQCPLNCVFRNTCSWTCIVLGCQLSHCLAPDFSFYSSGSAPDVLLLMTVRRPVIGVYPLSCNILRQIEQPTSGKFRYTRPSLGPLTICFYQIR</sequence>
<accession>A0A4Y2JQE3</accession>
<dbReference type="Proteomes" id="UP000499080">
    <property type="component" value="Unassembled WGS sequence"/>
</dbReference>
<proteinExistence type="predicted"/>
<reference evidence="1 2" key="1">
    <citation type="journal article" date="2019" name="Sci. Rep.">
        <title>Orb-weaving spider Araneus ventricosus genome elucidates the spidroin gene catalogue.</title>
        <authorList>
            <person name="Kono N."/>
            <person name="Nakamura H."/>
            <person name="Ohtoshi R."/>
            <person name="Moran D.A.P."/>
            <person name="Shinohara A."/>
            <person name="Yoshida Y."/>
            <person name="Fujiwara M."/>
            <person name="Mori M."/>
            <person name="Tomita M."/>
            <person name="Arakawa K."/>
        </authorList>
    </citation>
    <scope>NUCLEOTIDE SEQUENCE [LARGE SCALE GENOMIC DNA]</scope>
</reference>
<organism evidence="1 2">
    <name type="scientific">Araneus ventricosus</name>
    <name type="common">Orbweaver spider</name>
    <name type="synonym">Epeira ventricosa</name>
    <dbReference type="NCBI Taxonomy" id="182803"/>
    <lineage>
        <taxon>Eukaryota</taxon>
        <taxon>Metazoa</taxon>
        <taxon>Ecdysozoa</taxon>
        <taxon>Arthropoda</taxon>
        <taxon>Chelicerata</taxon>
        <taxon>Arachnida</taxon>
        <taxon>Araneae</taxon>
        <taxon>Araneomorphae</taxon>
        <taxon>Entelegynae</taxon>
        <taxon>Araneoidea</taxon>
        <taxon>Araneidae</taxon>
        <taxon>Araneus</taxon>
    </lineage>
</organism>
<dbReference type="AlphaFoldDB" id="A0A4Y2JQE3"/>
<evidence type="ECO:0000313" key="1">
    <source>
        <dbReference type="EMBL" id="GBM91649.1"/>
    </source>
</evidence>
<gene>
    <name evidence="1" type="ORF">AVEN_107755_1</name>
</gene>
<dbReference type="EMBL" id="BGPR01003721">
    <property type="protein sequence ID" value="GBM91649.1"/>
    <property type="molecule type" value="Genomic_DNA"/>
</dbReference>
<name>A0A4Y2JQE3_ARAVE</name>
<keyword evidence="2" id="KW-1185">Reference proteome</keyword>
<comment type="caution">
    <text evidence="1">The sequence shown here is derived from an EMBL/GenBank/DDBJ whole genome shotgun (WGS) entry which is preliminary data.</text>
</comment>
<evidence type="ECO:0000313" key="2">
    <source>
        <dbReference type="Proteomes" id="UP000499080"/>
    </source>
</evidence>
<protein>
    <submittedName>
        <fullName evidence="1">Uncharacterized protein</fullName>
    </submittedName>
</protein>